<dbReference type="PROSITE" id="PS00167">
    <property type="entry name" value="TRP_SYNTHASE_ALPHA"/>
    <property type="match status" value="1"/>
</dbReference>
<dbReference type="Pfam" id="PF00290">
    <property type="entry name" value="Trp_syntA"/>
    <property type="match status" value="1"/>
</dbReference>
<dbReference type="PANTHER" id="PTHR43406">
    <property type="entry name" value="TRYPTOPHAN SYNTHASE, ALPHA CHAIN"/>
    <property type="match status" value="1"/>
</dbReference>
<dbReference type="AlphaFoldDB" id="A0A537JE48"/>
<dbReference type="NCBIfam" id="TIGR00262">
    <property type="entry name" value="trpA"/>
    <property type="match status" value="1"/>
</dbReference>
<comment type="catalytic activity">
    <reaction evidence="8 9">
        <text>(1S,2R)-1-C-(indol-3-yl)glycerol 3-phosphate + L-serine = D-glyceraldehyde 3-phosphate + L-tryptophan + H2O</text>
        <dbReference type="Rhea" id="RHEA:10532"/>
        <dbReference type="ChEBI" id="CHEBI:15377"/>
        <dbReference type="ChEBI" id="CHEBI:33384"/>
        <dbReference type="ChEBI" id="CHEBI:57912"/>
        <dbReference type="ChEBI" id="CHEBI:58866"/>
        <dbReference type="ChEBI" id="CHEBI:59776"/>
        <dbReference type="EC" id="4.2.1.20"/>
    </reaction>
</comment>
<dbReference type="InterPro" id="IPR013785">
    <property type="entry name" value="Aldolase_TIM"/>
</dbReference>
<evidence type="ECO:0000256" key="3">
    <source>
        <dbReference type="ARBA" id="ARBA00011270"/>
    </source>
</evidence>
<evidence type="ECO:0000256" key="4">
    <source>
        <dbReference type="ARBA" id="ARBA00022605"/>
    </source>
</evidence>
<dbReference type="PANTHER" id="PTHR43406:SF1">
    <property type="entry name" value="TRYPTOPHAN SYNTHASE ALPHA CHAIN, CHLOROPLASTIC"/>
    <property type="match status" value="1"/>
</dbReference>
<dbReference type="SUPFAM" id="SSF51366">
    <property type="entry name" value="Ribulose-phoshate binding barrel"/>
    <property type="match status" value="1"/>
</dbReference>
<dbReference type="EMBL" id="VBAO01000155">
    <property type="protein sequence ID" value="TMI81799.1"/>
    <property type="molecule type" value="Genomic_DNA"/>
</dbReference>
<sequence length="279" mass="29561">MTSSPAGRGTSPASTNRLARTLADLRRRDRRALIPYVMAGDPDPTATQRLVEILTEAGADAVELGVPFSDPIADGPVNQRAGLRALAHGMSLRRALDLVGRLRERTGVPLAIMTYYNLVLRYGLGAFCRDAVGAGLDGLIVADLPPEEGTDLVAAAQQADLATVFLLAPTSTEGRIRAVAAASTGFVYCVSRTGVTGVRDELPAGLRDLILRIREQTQTPICVGFGLSRPEQVREVAAVADGVIVGSALVQMIEEAPDALDRVGTFVRGLRSAIDDHPR</sequence>
<dbReference type="CDD" id="cd04724">
    <property type="entry name" value="Tryptophan_synthase_alpha"/>
    <property type="match status" value="1"/>
</dbReference>
<dbReference type="EC" id="4.2.1.20" evidence="9"/>
<name>A0A537JE48_9BACT</name>
<accession>A0A537JE48</accession>
<comment type="caution">
    <text evidence="11">The sequence shown here is derived from an EMBL/GenBank/DDBJ whole genome shotgun (WGS) entry which is preliminary data.</text>
</comment>
<dbReference type="GO" id="GO:0005829">
    <property type="term" value="C:cytosol"/>
    <property type="evidence" value="ECO:0007669"/>
    <property type="project" value="TreeGrafter"/>
</dbReference>
<dbReference type="InterPro" id="IPR002028">
    <property type="entry name" value="Trp_synthase_suA"/>
</dbReference>
<dbReference type="UniPathway" id="UPA00035">
    <property type="reaction ID" value="UER00044"/>
</dbReference>
<evidence type="ECO:0000256" key="1">
    <source>
        <dbReference type="ARBA" id="ARBA00003365"/>
    </source>
</evidence>
<keyword evidence="5 9" id="KW-0822">Tryptophan biosynthesis</keyword>
<dbReference type="InterPro" id="IPR011060">
    <property type="entry name" value="RibuloseP-bd_barrel"/>
</dbReference>
<dbReference type="FunFam" id="3.20.20.70:FF:000037">
    <property type="entry name" value="Tryptophan synthase alpha chain"/>
    <property type="match status" value="1"/>
</dbReference>
<keyword evidence="7 9" id="KW-0456">Lyase</keyword>
<protein>
    <recommendedName>
        <fullName evidence="9">Tryptophan synthase alpha chain</fullName>
        <ecNumber evidence="9">4.2.1.20</ecNumber>
    </recommendedName>
</protein>
<gene>
    <name evidence="9" type="primary">trpA</name>
    <name evidence="11" type="ORF">E6H04_05965</name>
</gene>
<dbReference type="HAMAP" id="MF_00131">
    <property type="entry name" value="Trp_synth_alpha"/>
    <property type="match status" value="1"/>
</dbReference>
<reference evidence="11 12" key="1">
    <citation type="journal article" date="2019" name="Nat. Microbiol.">
        <title>Mediterranean grassland soil C-N compound turnover is dependent on rainfall and depth, and is mediated by genomically divergent microorganisms.</title>
        <authorList>
            <person name="Diamond S."/>
            <person name="Andeer P.F."/>
            <person name="Li Z."/>
            <person name="Crits-Christoph A."/>
            <person name="Burstein D."/>
            <person name="Anantharaman K."/>
            <person name="Lane K.R."/>
            <person name="Thomas B.C."/>
            <person name="Pan C."/>
            <person name="Northen T.R."/>
            <person name="Banfield J.F."/>
        </authorList>
    </citation>
    <scope>NUCLEOTIDE SEQUENCE [LARGE SCALE GENOMIC DNA]</scope>
    <source>
        <strain evidence="11">NP_7</strain>
    </source>
</reference>
<keyword evidence="6 9" id="KW-0057">Aromatic amino acid biosynthesis</keyword>
<evidence type="ECO:0000313" key="12">
    <source>
        <dbReference type="Proteomes" id="UP000320048"/>
    </source>
</evidence>
<comment type="function">
    <text evidence="1 9">The alpha subunit is responsible for the aldol cleavage of indoleglycerol phosphate to indole and glyceraldehyde 3-phosphate.</text>
</comment>
<evidence type="ECO:0000256" key="6">
    <source>
        <dbReference type="ARBA" id="ARBA00023141"/>
    </source>
</evidence>
<dbReference type="InterPro" id="IPR018204">
    <property type="entry name" value="Trp_synthase_alpha_AS"/>
</dbReference>
<evidence type="ECO:0000256" key="10">
    <source>
        <dbReference type="RuleBase" id="RU003662"/>
    </source>
</evidence>
<dbReference type="Proteomes" id="UP000320048">
    <property type="component" value="Unassembled WGS sequence"/>
</dbReference>
<evidence type="ECO:0000313" key="11">
    <source>
        <dbReference type="EMBL" id="TMI81799.1"/>
    </source>
</evidence>
<dbReference type="GO" id="GO:0004834">
    <property type="term" value="F:tryptophan synthase activity"/>
    <property type="evidence" value="ECO:0007669"/>
    <property type="project" value="UniProtKB-UniRule"/>
</dbReference>
<evidence type="ECO:0000256" key="5">
    <source>
        <dbReference type="ARBA" id="ARBA00022822"/>
    </source>
</evidence>
<feature type="active site" description="Proton acceptor" evidence="9">
    <location>
        <position position="63"/>
    </location>
</feature>
<comment type="similarity">
    <text evidence="9 10">Belongs to the TrpA family.</text>
</comment>
<evidence type="ECO:0000256" key="2">
    <source>
        <dbReference type="ARBA" id="ARBA00004733"/>
    </source>
</evidence>
<proteinExistence type="inferred from homology"/>
<comment type="subunit">
    <text evidence="3 9">Tetramer of two alpha and two beta chains.</text>
</comment>
<evidence type="ECO:0000256" key="7">
    <source>
        <dbReference type="ARBA" id="ARBA00023239"/>
    </source>
</evidence>
<feature type="active site" description="Proton acceptor" evidence="9">
    <location>
        <position position="74"/>
    </location>
</feature>
<comment type="pathway">
    <text evidence="2 9">Amino-acid biosynthesis; L-tryptophan biosynthesis; L-tryptophan from chorismate: step 5/5.</text>
</comment>
<evidence type="ECO:0000256" key="8">
    <source>
        <dbReference type="ARBA" id="ARBA00049047"/>
    </source>
</evidence>
<evidence type="ECO:0000256" key="9">
    <source>
        <dbReference type="HAMAP-Rule" id="MF_00131"/>
    </source>
</evidence>
<keyword evidence="4 9" id="KW-0028">Amino-acid biosynthesis</keyword>
<dbReference type="Gene3D" id="3.20.20.70">
    <property type="entry name" value="Aldolase class I"/>
    <property type="match status" value="1"/>
</dbReference>
<organism evidence="11 12">
    <name type="scientific">Candidatus Segetimicrobium genomatis</name>
    <dbReference type="NCBI Taxonomy" id="2569760"/>
    <lineage>
        <taxon>Bacteria</taxon>
        <taxon>Bacillati</taxon>
        <taxon>Candidatus Sysuimicrobiota</taxon>
        <taxon>Candidatus Sysuimicrobiia</taxon>
        <taxon>Candidatus Sysuimicrobiales</taxon>
        <taxon>Candidatus Segetimicrobiaceae</taxon>
        <taxon>Candidatus Segetimicrobium</taxon>
    </lineage>
</organism>